<dbReference type="EC" id="4.1.2.27" evidence="14"/>
<reference evidence="18" key="1">
    <citation type="submission" date="2017-08" db="EMBL/GenBank/DDBJ databases">
        <authorList>
            <person name="Cuomo C."/>
            <person name="Billmyre B."/>
            <person name="Heitman J."/>
        </authorList>
    </citation>
    <scope>NUCLEOTIDE SEQUENCE</scope>
    <source>
        <strain evidence="18">CBS 12478</strain>
    </source>
</reference>
<keyword evidence="11" id="KW-0472">Membrane</keyword>
<comment type="cofactor">
    <cofactor evidence="1 16 17">
        <name>pyridoxal 5'-phosphate</name>
        <dbReference type="ChEBI" id="CHEBI:597326"/>
    </cofactor>
</comment>
<evidence type="ECO:0000256" key="11">
    <source>
        <dbReference type="ARBA" id="ARBA00023136"/>
    </source>
</evidence>
<dbReference type="InterPro" id="IPR015421">
    <property type="entry name" value="PyrdxlP-dep_Trfase_major"/>
</dbReference>
<evidence type="ECO:0000256" key="9">
    <source>
        <dbReference type="ARBA" id="ARBA00022989"/>
    </source>
</evidence>
<keyword evidence="19" id="KW-1185">Reference proteome</keyword>
<evidence type="ECO:0000256" key="1">
    <source>
        <dbReference type="ARBA" id="ARBA00001933"/>
    </source>
</evidence>
<dbReference type="PANTHER" id="PTHR42735">
    <property type="match status" value="1"/>
</dbReference>
<dbReference type="InterPro" id="IPR050477">
    <property type="entry name" value="GrpII_AminoAcid_Decarb"/>
</dbReference>
<evidence type="ECO:0000256" key="8">
    <source>
        <dbReference type="ARBA" id="ARBA00022919"/>
    </source>
</evidence>
<evidence type="ECO:0000256" key="12">
    <source>
        <dbReference type="ARBA" id="ARBA00023239"/>
    </source>
</evidence>
<evidence type="ECO:0000256" key="3">
    <source>
        <dbReference type="ARBA" id="ARBA00004760"/>
    </source>
</evidence>
<comment type="pathway">
    <text evidence="4">Sphingolipid metabolism.</text>
</comment>
<evidence type="ECO:0000256" key="15">
    <source>
        <dbReference type="ARBA" id="ARBA00042568"/>
    </source>
</evidence>
<evidence type="ECO:0000256" key="6">
    <source>
        <dbReference type="ARBA" id="ARBA00022824"/>
    </source>
</evidence>
<comment type="subcellular location">
    <subcellularLocation>
        <location evidence="2">Endoplasmic reticulum membrane</location>
        <topology evidence="2">Single-pass membrane protein</topology>
    </subcellularLocation>
</comment>
<name>A0AAJ8LC89_9TREE</name>
<dbReference type="SUPFAM" id="SSF53383">
    <property type="entry name" value="PLP-dependent transferases"/>
    <property type="match status" value="1"/>
</dbReference>
<protein>
    <recommendedName>
        <fullName evidence="14">sphinganine-1-phosphate aldolase</fullName>
        <ecNumber evidence="14">4.1.2.27</ecNumber>
    </recommendedName>
    <alternativeName>
        <fullName evidence="15">Sphingosine-1-phosphate aldolase</fullName>
    </alternativeName>
</protein>
<dbReference type="KEGG" id="ksn:43590344"/>
<evidence type="ECO:0000313" key="18">
    <source>
        <dbReference type="EMBL" id="WWD16348.1"/>
    </source>
</evidence>
<keyword evidence="10" id="KW-0443">Lipid metabolism</keyword>
<evidence type="ECO:0000256" key="13">
    <source>
        <dbReference type="ARBA" id="ARBA00038302"/>
    </source>
</evidence>
<dbReference type="InterPro" id="IPR015424">
    <property type="entry name" value="PyrdxlP-dep_Trfase"/>
</dbReference>
<dbReference type="FunFam" id="3.40.640.10:FF:000020">
    <property type="entry name" value="sphingosine-1-phosphate lyase 1"/>
    <property type="match status" value="1"/>
</dbReference>
<keyword evidence="6" id="KW-0256">Endoplasmic reticulum</keyword>
<proteinExistence type="inferred from homology"/>
<comment type="similarity">
    <text evidence="13">Belongs to the group II decarboxylase family. Sphingosine-1-phosphate lyase subfamily.</text>
</comment>
<dbReference type="GO" id="GO:0030170">
    <property type="term" value="F:pyridoxal phosphate binding"/>
    <property type="evidence" value="ECO:0007669"/>
    <property type="project" value="InterPro"/>
</dbReference>
<keyword evidence="9" id="KW-1133">Transmembrane helix</keyword>
<dbReference type="GO" id="GO:0005789">
    <property type="term" value="C:endoplasmic reticulum membrane"/>
    <property type="evidence" value="ECO:0007669"/>
    <property type="project" value="UniProtKB-SubCell"/>
</dbReference>
<dbReference type="Gene3D" id="3.40.640.10">
    <property type="entry name" value="Type I PLP-dependent aspartate aminotransferase-like (Major domain)"/>
    <property type="match status" value="1"/>
</dbReference>
<dbReference type="GO" id="GO:0008117">
    <property type="term" value="F:sphinganine-1-phosphate aldolase activity"/>
    <property type="evidence" value="ECO:0007669"/>
    <property type="project" value="UniProtKB-EC"/>
</dbReference>
<organism evidence="18 19">
    <name type="scientific">Kwoniella shandongensis</name>
    <dbReference type="NCBI Taxonomy" id="1734106"/>
    <lineage>
        <taxon>Eukaryota</taxon>
        <taxon>Fungi</taxon>
        <taxon>Dikarya</taxon>
        <taxon>Basidiomycota</taxon>
        <taxon>Agaricomycotina</taxon>
        <taxon>Tremellomycetes</taxon>
        <taxon>Tremellales</taxon>
        <taxon>Cryptococcaceae</taxon>
        <taxon>Kwoniella</taxon>
    </lineage>
</organism>
<evidence type="ECO:0000256" key="17">
    <source>
        <dbReference type="RuleBase" id="RU000382"/>
    </source>
</evidence>
<evidence type="ECO:0000256" key="5">
    <source>
        <dbReference type="ARBA" id="ARBA00022692"/>
    </source>
</evidence>
<evidence type="ECO:0000256" key="4">
    <source>
        <dbReference type="ARBA" id="ARBA00004991"/>
    </source>
</evidence>
<comment type="pathway">
    <text evidence="3">Lipid metabolism; sphingolipid metabolism.</text>
</comment>
<feature type="modified residue" description="N6-(pyridoxal phosphate)lysine" evidence="16">
    <location>
        <position position="393"/>
    </location>
</feature>
<dbReference type="AlphaFoldDB" id="A0AAJ8LC89"/>
<keyword evidence="8" id="KW-0746">Sphingolipid metabolism</keyword>
<dbReference type="GO" id="GO:0030149">
    <property type="term" value="P:sphingolipid catabolic process"/>
    <property type="evidence" value="ECO:0007669"/>
    <property type="project" value="TreeGrafter"/>
</dbReference>
<dbReference type="InterPro" id="IPR015422">
    <property type="entry name" value="PyrdxlP-dep_Trfase_small"/>
</dbReference>
<dbReference type="Proteomes" id="UP000322225">
    <property type="component" value="Chromosome 2"/>
</dbReference>
<evidence type="ECO:0000256" key="16">
    <source>
        <dbReference type="PIRSR" id="PIRSR602129-50"/>
    </source>
</evidence>
<accession>A0AAJ8LC89</accession>
<evidence type="ECO:0000256" key="14">
    <source>
        <dbReference type="ARBA" id="ARBA00038965"/>
    </source>
</evidence>
<dbReference type="PANTHER" id="PTHR42735:SF6">
    <property type="entry name" value="SPHINGOSINE-1-PHOSPHATE LYASE 1"/>
    <property type="match status" value="1"/>
</dbReference>
<gene>
    <name evidence="18" type="ORF">CI109_100774</name>
</gene>
<dbReference type="Pfam" id="PF00282">
    <property type="entry name" value="Pyridoxal_deC"/>
    <property type="match status" value="1"/>
</dbReference>
<evidence type="ECO:0000256" key="10">
    <source>
        <dbReference type="ARBA" id="ARBA00023098"/>
    </source>
</evidence>
<keyword evidence="5" id="KW-0812">Transmembrane</keyword>
<dbReference type="Gene3D" id="6.10.140.2150">
    <property type="match status" value="1"/>
</dbReference>
<keyword evidence="7 16" id="KW-0663">Pyridoxal phosphate</keyword>
<sequence length="595" mass="65384">MRPSYPTSPVQESYISTIFKLLYDINDSHPPHRLYSQYIMSPLSPLTISRTNLRARVEPYIGRLEQIRKIALIYWVLKSLIYSYRHVRARGVLGVANEFQNAIKSIVVRLMLSLPSSRAKLGSEISKMRSQLREKLAPTTYPDGVTLTTVKSLPAQGRSKEWLESEWTNLKKLERGDVDNGRVSGAVYHGGEELNAVINEAMARFIVTNPLHPDVFPGVRKMESEIISICLNLYNGPNGAGTTTSGGTESILMAVKTYRDWARETKNISHPEMVVPSSAHAAFWKASEYFKIKLHVIPIDQKTRKANVKAVKRAINPNTIMIVGSAPNFPDGAIDDIPALGALAKRHNIGLHVDCCLGSFIMPFLEKAGFGDGVPLFDFRVEGVTSISCDTHKYAFCPKGSSVIMYRSAELRRYQYYVITDWSGGLYASPSMAGSRPGAVLAGAWAVLNYIGADGYTESCRNIVSAARHFASELKSRSIFTENLYILGDPKASVVAFSSKTLNIYAVGDEMGKKGWHLSALGAGGGLHMAFTRLTAQSVDKLLSDLEAVVIELKKGNKPDAPQGDMVALYGLGQTSVGPHVIGKLAEVFLDTLYE</sequence>
<dbReference type="EMBL" id="CP144052">
    <property type="protein sequence ID" value="WWD16348.1"/>
    <property type="molecule type" value="Genomic_DNA"/>
</dbReference>
<dbReference type="GeneID" id="43590344"/>
<evidence type="ECO:0000256" key="7">
    <source>
        <dbReference type="ARBA" id="ARBA00022898"/>
    </source>
</evidence>
<evidence type="ECO:0000256" key="2">
    <source>
        <dbReference type="ARBA" id="ARBA00004389"/>
    </source>
</evidence>
<reference evidence="18" key="2">
    <citation type="submission" date="2024-01" db="EMBL/GenBank/DDBJ databases">
        <title>Comparative genomics of Cryptococcus and Kwoniella reveals pathogenesis evolution and contrasting modes of karyotype evolution via chromosome fusion or intercentromeric recombination.</title>
        <authorList>
            <person name="Coelho M.A."/>
            <person name="David-Palma M."/>
            <person name="Shea T."/>
            <person name="Bowers K."/>
            <person name="McGinley-Smith S."/>
            <person name="Mohammad A.W."/>
            <person name="Gnirke A."/>
            <person name="Yurkov A.M."/>
            <person name="Nowrousian M."/>
            <person name="Sun S."/>
            <person name="Cuomo C.A."/>
            <person name="Heitman J."/>
        </authorList>
    </citation>
    <scope>NUCLEOTIDE SEQUENCE</scope>
    <source>
        <strain evidence="18">CBS 12478</strain>
    </source>
</reference>
<dbReference type="RefSeq" id="XP_031859585.2">
    <property type="nucleotide sequence ID" value="XM_032006191.2"/>
</dbReference>
<evidence type="ECO:0000313" key="19">
    <source>
        <dbReference type="Proteomes" id="UP000322225"/>
    </source>
</evidence>
<dbReference type="GO" id="GO:0019752">
    <property type="term" value="P:carboxylic acid metabolic process"/>
    <property type="evidence" value="ECO:0007669"/>
    <property type="project" value="InterPro"/>
</dbReference>
<dbReference type="Gene3D" id="3.90.1150.10">
    <property type="entry name" value="Aspartate Aminotransferase, domain 1"/>
    <property type="match status" value="1"/>
</dbReference>
<keyword evidence="12 17" id="KW-0456">Lyase</keyword>
<dbReference type="InterPro" id="IPR002129">
    <property type="entry name" value="PyrdxlP-dep_de-COase"/>
</dbReference>